<organism evidence="4 5">
    <name type="scientific">Lophium mytilinum</name>
    <dbReference type="NCBI Taxonomy" id="390894"/>
    <lineage>
        <taxon>Eukaryota</taxon>
        <taxon>Fungi</taxon>
        <taxon>Dikarya</taxon>
        <taxon>Ascomycota</taxon>
        <taxon>Pezizomycotina</taxon>
        <taxon>Dothideomycetes</taxon>
        <taxon>Pleosporomycetidae</taxon>
        <taxon>Mytilinidiales</taxon>
        <taxon>Mytilinidiaceae</taxon>
        <taxon>Lophium</taxon>
    </lineage>
</organism>
<dbReference type="PANTHER" id="PTHR19848">
    <property type="entry name" value="WD40 REPEAT PROTEIN"/>
    <property type="match status" value="1"/>
</dbReference>
<gene>
    <name evidence="4" type="ORF">BU16DRAFT_429781</name>
</gene>
<dbReference type="PROSITE" id="PS50294">
    <property type="entry name" value="WD_REPEATS_REGION"/>
    <property type="match status" value="4"/>
</dbReference>
<feature type="repeat" description="WD" evidence="3">
    <location>
        <begin position="229"/>
        <end position="264"/>
    </location>
</feature>
<keyword evidence="1 3" id="KW-0853">WD repeat</keyword>
<keyword evidence="5" id="KW-1185">Reference proteome</keyword>
<reference evidence="4" key="1">
    <citation type="journal article" date="2020" name="Stud. Mycol.">
        <title>101 Dothideomycetes genomes: a test case for predicting lifestyles and emergence of pathogens.</title>
        <authorList>
            <person name="Haridas S."/>
            <person name="Albert R."/>
            <person name="Binder M."/>
            <person name="Bloem J."/>
            <person name="Labutti K."/>
            <person name="Salamov A."/>
            <person name="Andreopoulos B."/>
            <person name="Baker S."/>
            <person name="Barry K."/>
            <person name="Bills G."/>
            <person name="Bluhm B."/>
            <person name="Cannon C."/>
            <person name="Castanera R."/>
            <person name="Culley D."/>
            <person name="Daum C."/>
            <person name="Ezra D."/>
            <person name="Gonzalez J."/>
            <person name="Henrissat B."/>
            <person name="Kuo A."/>
            <person name="Liang C."/>
            <person name="Lipzen A."/>
            <person name="Lutzoni F."/>
            <person name="Magnuson J."/>
            <person name="Mondo S."/>
            <person name="Nolan M."/>
            <person name="Ohm R."/>
            <person name="Pangilinan J."/>
            <person name="Park H.-J."/>
            <person name="Ramirez L."/>
            <person name="Alfaro M."/>
            <person name="Sun H."/>
            <person name="Tritt A."/>
            <person name="Yoshinaga Y."/>
            <person name="Zwiers L.-H."/>
            <person name="Turgeon B."/>
            <person name="Goodwin S."/>
            <person name="Spatafora J."/>
            <person name="Crous P."/>
            <person name="Grigoriev I."/>
        </authorList>
    </citation>
    <scope>NUCLEOTIDE SEQUENCE</scope>
    <source>
        <strain evidence="4">CBS 269.34</strain>
    </source>
</reference>
<evidence type="ECO:0000256" key="2">
    <source>
        <dbReference type="ARBA" id="ARBA00022737"/>
    </source>
</evidence>
<accession>A0A6A6R843</accession>
<name>A0A6A6R843_9PEZI</name>
<feature type="repeat" description="WD" evidence="3">
    <location>
        <begin position="94"/>
        <end position="124"/>
    </location>
</feature>
<dbReference type="SUPFAM" id="SSF50978">
    <property type="entry name" value="WD40 repeat-like"/>
    <property type="match status" value="1"/>
</dbReference>
<feature type="repeat" description="WD" evidence="3">
    <location>
        <begin position="144"/>
        <end position="186"/>
    </location>
</feature>
<dbReference type="OrthoDB" id="19711at2759"/>
<dbReference type="PROSITE" id="PS00678">
    <property type="entry name" value="WD_REPEATS_1"/>
    <property type="match status" value="2"/>
</dbReference>
<proteinExistence type="predicted"/>
<dbReference type="EMBL" id="MU004182">
    <property type="protein sequence ID" value="KAF2500908.1"/>
    <property type="molecule type" value="Genomic_DNA"/>
</dbReference>
<feature type="repeat" description="WD" evidence="3">
    <location>
        <begin position="51"/>
        <end position="92"/>
    </location>
</feature>
<dbReference type="InterPro" id="IPR036322">
    <property type="entry name" value="WD40_repeat_dom_sf"/>
</dbReference>
<evidence type="ECO:0000256" key="1">
    <source>
        <dbReference type="ARBA" id="ARBA00022574"/>
    </source>
</evidence>
<feature type="non-terminal residue" evidence="4">
    <location>
        <position position="285"/>
    </location>
</feature>
<dbReference type="PRINTS" id="PR00320">
    <property type="entry name" value="GPROTEINBRPT"/>
</dbReference>
<feature type="non-terminal residue" evidence="4">
    <location>
        <position position="1"/>
    </location>
</feature>
<dbReference type="InterPro" id="IPR001680">
    <property type="entry name" value="WD40_rpt"/>
</dbReference>
<dbReference type="CDD" id="cd00200">
    <property type="entry name" value="WD40"/>
    <property type="match status" value="1"/>
</dbReference>
<dbReference type="InterPro" id="IPR019775">
    <property type="entry name" value="WD40_repeat_CS"/>
</dbReference>
<dbReference type="Pfam" id="PF00400">
    <property type="entry name" value="WD40"/>
    <property type="match status" value="5"/>
</dbReference>
<dbReference type="PANTHER" id="PTHR19848:SF8">
    <property type="entry name" value="F-BOX AND WD REPEAT DOMAIN CONTAINING 7"/>
    <property type="match status" value="1"/>
</dbReference>
<evidence type="ECO:0000313" key="5">
    <source>
        <dbReference type="Proteomes" id="UP000799750"/>
    </source>
</evidence>
<dbReference type="InterPro" id="IPR020472">
    <property type="entry name" value="WD40_PAC1"/>
</dbReference>
<feature type="repeat" description="WD" evidence="3">
    <location>
        <begin position="10"/>
        <end position="40"/>
    </location>
</feature>
<keyword evidence="2" id="KW-0677">Repeat</keyword>
<dbReference type="Proteomes" id="UP000799750">
    <property type="component" value="Unassembled WGS sequence"/>
</dbReference>
<evidence type="ECO:0000256" key="3">
    <source>
        <dbReference type="PROSITE-ProRule" id="PRU00221"/>
    </source>
</evidence>
<dbReference type="PROSITE" id="PS50082">
    <property type="entry name" value="WD_REPEATS_2"/>
    <property type="match status" value="5"/>
</dbReference>
<dbReference type="InterPro" id="IPR015943">
    <property type="entry name" value="WD40/YVTN_repeat-like_dom_sf"/>
</dbReference>
<protein>
    <submittedName>
        <fullName evidence="4">WD40 repeat-like protein</fullName>
    </submittedName>
</protein>
<evidence type="ECO:0000313" key="4">
    <source>
        <dbReference type="EMBL" id="KAF2500908.1"/>
    </source>
</evidence>
<dbReference type="Gene3D" id="2.130.10.10">
    <property type="entry name" value="YVTN repeat-like/Quinoprotein amine dehydrogenase"/>
    <property type="match status" value="2"/>
</dbReference>
<sequence>TYLPDPEHPSEGHTSTISSLTSTPSFIISGSKDHSIRIWSKQTRCLAYPPLLGHVGTVVAIEACDTPALIFSGDTNGNVMIWDLTTGTLVQSLENAHADTVLDVAFKGGVLATASRDQSVKVWERGPVDHAGNAFNTFRLRHTLLGHQGAVLSVCVTHDGKRAVAMSGADRALKIWDLGTGKVLKSFEGFAGVAVKLQLIEAERKVLAACTNHAIMIYDLDSGEEEVGVHGHGNVVRAVRIVGNGEETKMMVSASYDSTVRLWKRGNGGHGAWSTVRTLSFREAV</sequence>
<dbReference type="SMART" id="SM00320">
    <property type="entry name" value="WD40"/>
    <property type="match status" value="6"/>
</dbReference>
<dbReference type="AlphaFoldDB" id="A0A6A6R843"/>